<dbReference type="InterPro" id="IPR000531">
    <property type="entry name" value="Beta-barrel_TonB"/>
</dbReference>
<feature type="domain" description="TonB-dependent receptor-like beta-barrel" evidence="13">
    <location>
        <begin position="217"/>
        <end position="609"/>
    </location>
</feature>
<dbReference type="PANTHER" id="PTHR30069">
    <property type="entry name" value="TONB-DEPENDENT OUTER MEMBRANE RECEPTOR"/>
    <property type="match status" value="1"/>
</dbReference>
<evidence type="ECO:0000256" key="8">
    <source>
        <dbReference type="ARBA" id="ARBA00023237"/>
    </source>
</evidence>
<keyword evidence="3 9" id="KW-1134">Transmembrane beta strand</keyword>
<proteinExistence type="inferred from homology"/>
<evidence type="ECO:0000313" key="16">
    <source>
        <dbReference type="Proteomes" id="UP000595095"/>
    </source>
</evidence>
<dbReference type="Gene3D" id="2.170.130.10">
    <property type="entry name" value="TonB-dependent receptor, plug domain"/>
    <property type="match status" value="1"/>
</dbReference>
<dbReference type="InterPro" id="IPR010916">
    <property type="entry name" value="TonB_box_CS"/>
</dbReference>
<keyword evidence="4 9" id="KW-0812">Transmembrane</keyword>
<evidence type="ECO:0000256" key="9">
    <source>
        <dbReference type="PROSITE-ProRule" id="PRU01360"/>
    </source>
</evidence>
<name>A0A7S9DWI2_9ALTE</name>
<evidence type="ECO:0000256" key="5">
    <source>
        <dbReference type="ARBA" id="ARBA00022729"/>
    </source>
</evidence>
<feature type="chain" id="PRO_5032793635" evidence="12">
    <location>
        <begin position="27"/>
        <end position="636"/>
    </location>
</feature>
<feature type="short sequence motif" description="TonB box" evidence="10">
    <location>
        <begin position="35"/>
        <end position="41"/>
    </location>
</feature>
<comment type="subcellular location">
    <subcellularLocation>
        <location evidence="1 9">Cell outer membrane</location>
        <topology evidence="1 9">Multi-pass membrane protein</topology>
    </subcellularLocation>
</comment>
<dbReference type="InterPro" id="IPR037066">
    <property type="entry name" value="Plug_dom_sf"/>
</dbReference>
<dbReference type="InterPro" id="IPR039426">
    <property type="entry name" value="TonB-dep_rcpt-like"/>
</dbReference>
<evidence type="ECO:0000259" key="13">
    <source>
        <dbReference type="Pfam" id="PF00593"/>
    </source>
</evidence>
<keyword evidence="5 12" id="KW-0732">Signal</keyword>
<evidence type="ECO:0000313" key="15">
    <source>
        <dbReference type="EMBL" id="QPG05263.1"/>
    </source>
</evidence>
<dbReference type="AlphaFoldDB" id="A0A7S9DWI2"/>
<dbReference type="PANTHER" id="PTHR30069:SF27">
    <property type="entry name" value="BLL4766 PROTEIN"/>
    <property type="match status" value="1"/>
</dbReference>
<organism evidence="15 16">
    <name type="scientific">Salinimonas marina</name>
    <dbReference type="NCBI Taxonomy" id="2785918"/>
    <lineage>
        <taxon>Bacteria</taxon>
        <taxon>Pseudomonadati</taxon>
        <taxon>Pseudomonadota</taxon>
        <taxon>Gammaproteobacteria</taxon>
        <taxon>Alteromonadales</taxon>
        <taxon>Alteromonadaceae</taxon>
        <taxon>Alteromonas/Salinimonas group</taxon>
        <taxon>Salinimonas</taxon>
    </lineage>
</organism>
<dbReference type="GO" id="GO:0009279">
    <property type="term" value="C:cell outer membrane"/>
    <property type="evidence" value="ECO:0007669"/>
    <property type="project" value="UniProtKB-SubCell"/>
</dbReference>
<dbReference type="InterPro" id="IPR036942">
    <property type="entry name" value="Beta-barrel_TonB_sf"/>
</dbReference>
<sequence>MTYLLSRTILTTGVLYSALTPTFAVASPAPSDMETLTVTGSRLPFDLNQLPATSTVIGEQEIARSGALQITDLLRALPGITIAQAGSAGALTEIRMRGSETNHLLVLIDGVIANDIGQGSAIDLAHLTAASVSRIELLHGAQSAVWGSGAIAGVLSITTKAQSQGSYFQVQVGTGSDHTSQVALNASGSSGDMQFSSYAELLETDGDNIALKGTEKDGYRNITTGGALRWTASAAHRFSASARVVDYTTDYDAIDFVVTGLPTDAANVTDGKQLSGQLDWQFTPADTSYQSNLALHYREDKNNSTANGVFDGGTTGQRYQFRWTHRYQIADWQLAGGLEYQRRQFKQRGLRTFADPNQHQQSYTTSLFTEAGKALLDDVIATVSLRFDDNNEFDNAFSYRAGLTWQLSPRYQLFISNARAVKNPTFTERFGYFPDTFTGNPDLMPEKSQQWEVGARAKWSRQWSGKLSYYQTRLQDEINGFVYDPQTMLTTAANKPEDSERDGIEAQLQFHSDAVGVRATYSYVEAQEPGQAELRRARHQASLVVSGELPVPGLSAYTKLAYTGSRQDIFYPPFPDPAQRIELSAYTLLSVNLAYQLTPAWQLNLRIDNALDAHYQDIVGYSENERRWRLSAGYSF</sequence>
<evidence type="ECO:0000259" key="14">
    <source>
        <dbReference type="Pfam" id="PF07715"/>
    </source>
</evidence>
<dbReference type="RefSeq" id="WP_195810354.1">
    <property type="nucleotide sequence ID" value="NZ_CP064795.1"/>
</dbReference>
<evidence type="ECO:0000256" key="10">
    <source>
        <dbReference type="PROSITE-ProRule" id="PRU10143"/>
    </source>
</evidence>
<keyword evidence="2 9" id="KW-0813">Transport</keyword>
<dbReference type="SUPFAM" id="SSF56935">
    <property type="entry name" value="Porins"/>
    <property type="match status" value="1"/>
</dbReference>
<dbReference type="InterPro" id="IPR012910">
    <property type="entry name" value="Plug_dom"/>
</dbReference>
<evidence type="ECO:0000256" key="6">
    <source>
        <dbReference type="ARBA" id="ARBA00023077"/>
    </source>
</evidence>
<keyword evidence="15" id="KW-0675">Receptor</keyword>
<accession>A0A7S9DWI2</accession>
<dbReference type="Pfam" id="PF00593">
    <property type="entry name" value="TonB_dep_Rec_b-barrel"/>
    <property type="match status" value="1"/>
</dbReference>
<evidence type="ECO:0000256" key="3">
    <source>
        <dbReference type="ARBA" id="ARBA00022452"/>
    </source>
</evidence>
<dbReference type="GO" id="GO:0015344">
    <property type="term" value="F:siderophore uptake transmembrane transporter activity"/>
    <property type="evidence" value="ECO:0007669"/>
    <property type="project" value="TreeGrafter"/>
</dbReference>
<gene>
    <name evidence="15" type="ORF">IT774_14270</name>
</gene>
<dbReference type="KEGG" id="smaa:IT774_14270"/>
<dbReference type="Proteomes" id="UP000595095">
    <property type="component" value="Chromosome"/>
</dbReference>
<keyword evidence="6 10" id="KW-0798">TonB box</keyword>
<dbReference type="GO" id="GO:0044718">
    <property type="term" value="P:siderophore transmembrane transport"/>
    <property type="evidence" value="ECO:0007669"/>
    <property type="project" value="TreeGrafter"/>
</dbReference>
<evidence type="ECO:0000256" key="7">
    <source>
        <dbReference type="ARBA" id="ARBA00023136"/>
    </source>
</evidence>
<keyword evidence="8 9" id="KW-0998">Cell outer membrane</keyword>
<evidence type="ECO:0000256" key="2">
    <source>
        <dbReference type="ARBA" id="ARBA00022448"/>
    </source>
</evidence>
<dbReference type="Gene3D" id="2.40.170.20">
    <property type="entry name" value="TonB-dependent receptor, beta-barrel domain"/>
    <property type="match status" value="1"/>
</dbReference>
<reference evidence="15 16" key="1">
    <citation type="submission" date="2020-11" db="EMBL/GenBank/DDBJ databases">
        <title>Complete genome sequence for Salinimonas sp. strain G2-b.</title>
        <authorList>
            <person name="Park S.-J."/>
        </authorList>
    </citation>
    <scope>NUCLEOTIDE SEQUENCE [LARGE SCALE GENOMIC DNA]</scope>
    <source>
        <strain evidence="15 16">G2-b</strain>
    </source>
</reference>
<protein>
    <submittedName>
        <fullName evidence="15">TonB-dependent receptor</fullName>
    </submittedName>
</protein>
<evidence type="ECO:0000256" key="11">
    <source>
        <dbReference type="RuleBase" id="RU003357"/>
    </source>
</evidence>
<dbReference type="EMBL" id="CP064795">
    <property type="protein sequence ID" value="QPG05263.1"/>
    <property type="molecule type" value="Genomic_DNA"/>
</dbReference>
<dbReference type="Pfam" id="PF07715">
    <property type="entry name" value="Plug"/>
    <property type="match status" value="1"/>
</dbReference>
<dbReference type="PROSITE" id="PS00430">
    <property type="entry name" value="TONB_DEPENDENT_REC_1"/>
    <property type="match status" value="1"/>
</dbReference>
<evidence type="ECO:0000256" key="4">
    <source>
        <dbReference type="ARBA" id="ARBA00022692"/>
    </source>
</evidence>
<feature type="signal peptide" evidence="12">
    <location>
        <begin position="1"/>
        <end position="26"/>
    </location>
</feature>
<dbReference type="CDD" id="cd01347">
    <property type="entry name" value="ligand_gated_channel"/>
    <property type="match status" value="1"/>
</dbReference>
<evidence type="ECO:0000256" key="12">
    <source>
        <dbReference type="SAM" id="SignalP"/>
    </source>
</evidence>
<dbReference type="PROSITE" id="PS52016">
    <property type="entry name" value="TONB_DEPENDENT_REC_3"/>
    <property type="match status" value="1"/>
</dbReference>
<feature type="domain" description="TonB-dependent receptor plug" evidence="14">
    <location>
        <begin position="47"/>
        <end position="154"/>
    </location>
</feature>
<keyword evidence="7 9" id="KW-0472">Membrane</keyword>
<keyword evidence="16" id="KW-1185">Reference proteome</keyword>
<comment type="similarity">
    <text evidence="9 11">Belongs to the TonB-dependent receptor family.</text>
</comment>
<evidence type="ECO:0000256" key="1">
    <source>
        <dbReference type="ARBA" id="ARBA00004571"/>
    </source>
</evidence>